<dbReference type="AlphaFoldDB" id="A0ABD2BWG3"/>
<protein>
    <submittedName>
        <fullName evidence="1">Gem-associated protein 5 isoform X2</fullName>
    </submittedName>
</protein>
<dbReference type="EMBL" id="JAUDFV010000043">
    <property type="protein sequence ID" value="KAL2736949.1"/>
    <property type="molecule type" value="Genomic_DNA"/>
</dbReference>
<accession>A0ABD2BWG3</accession>
<dbReference type="Proteomes" id="UP001607302">
    <property type="component" value="Unassembled WGS sequence"/>
</dbReference>
<comment type="caution">
    <text evidence="1">The sequence shown here is derived from an EMBL/GenBank/DDBJ whole genome shotgun (WGS) entry which is preliminary data.</text>
</comment>
<proteinExistence type="predicted"/>
<evidence type="ECO:0000313" key="1">
    <source>
        <dbReference type="EMBL" id="KAL2736949.1"/>
    </source>
</evidence>
<gene>
    <name evidence="1" type="ORF">V1478_002328</name>
</gene>
<reference evidence="1 2" key="1">
    <citation type="journal article" date="2024" name="Ann. Entomol. Soc. Am.">
        <title>Genomic analyses of the southern and eastern yellowjacket wasps (Hymenoptera: Vespidae) reveal evolutionary signatures of social life.</title>
        <authorList>
            <person name="Catto M.A."/>
            <person name="Caine P.B."/>
            <person name="Orr S.E."/>
            <person name="Hunt B.G."/>
            <person name="Goodisman M.A.D."/>
        </authorList>
    </citation>
    <scope>NUCLEOTIDE SEQUENCE [LARGE SCALE GENOMIC DNA]</scope>
    <source>
        <strain evidence="1">233</strain>
        <tissue evidence="1">Head and thorax</tissue>
    </source>
</reference>
<organism evidence="1 2">
    <name type="scientific">Vespula squamosa</name>
    <name type="common">Southern yellow jacket</name>
    <name type="synonym">Wasp</name>
    <dbReference type="NCBI Taxonomy" id="30214"/>
    <lineage>
        <taxon>Eukaryota</taxon>
        <taxon>Metazoa</taxon>
        <taxon>Ecdysozoa</taxon>
        <taxon>Arthropoda</taxon>
        <taxon>Hexapoda</taxon>
        <taxon>Insecta</taxon>
        <taxon>Pterygota</taxon>
        <taxon>Neoptera</taxon>
        <taxon>Endopterygota</taxon>
        <taxon>Hymenoptera</taxon>
        <taxon>Apocrita</taxon>
        <taxon>Aculeata</taxon>
        <taxon>Vespoidea</taxon>
        <taxon>Vespidae</taxon>
        <taxon>Vespinae</taxon>
        <taxon>Vespula</taxon>
    </lineage>
</organism>
<keyword evidence="2" id="KW-1185">Reference proteome</keyword>
<sequence>MKEHNTCFLKKNLLEHGNASAYLLVGVRKEEKDYLRLISALVDSVKGGGRLSHYRFLLSLFSLLLVLEKRRLGVKLRAYSEAASLIEYGKDVKSLTIAAKLALLSNESVLNQSLAEQAIMETSKYSDASLVENIIFKYPQIKVKSIPFMSL</sequence>
<evidence type="ECO:0000313" key="2">
    <source>
        <dbReference type="Proteomes" id="UP001607302"/>
    </source>
</evidence>
<name>A0ABD2BWG3_VESSQ</name>